<keyword evidence="1" id="KW-0472">Membrane</keyword>
<keyword evidence="1" id="KW-1133">Transmembrane helix</keyword>
<evidence type="ECO:0000313" key="2">
    <source>
        <dbReference type="EMBL" id="CAA7015836.1"/>
    </source>
</evidence>
<comment type="caution">
    <text evidence="2">The sequence shown here is derived from an EMBL/GenBank/DDBJ whole genome shotgun (WGS) entry which is preliminary data.</text>
</comment>
<dbReference type="PROSITE" id="PS51257">
    <property type="entry name" value="PROKAR_LIPOPROTEIN"/>
    <property type="match status" value="1"/>
</dbReference>
<accession>A0A6D2HQZ7</accession>
<organism evidence="2 3">
    <name type="scientific">Microthlaspi erraticum</name>
    <dbReference type="NCBI Taxonomy" id="1685480"/>
    <lineage>
        <taxon>Eukaryota</taxon>
        <taxon>Viridiplantae</taxon>
        <taxon>Streptophyta</taxon>
        <taxon>Embryophyta</taxon>
        <taxon>Tracheophyta</taxon>
        <taxon>Spermatophyta</taxon>
        <taxon>Magnoliopsida</taxon>
        <taxon>eudicotyledons</taxon>
        <taxon>Gunneridae</taxon>
        <taxon>Pentapetalae</taxon>
        <taxon>rosids</taxon>
        <taxon>malvids</taxon>
        <taxon>Brassicales</taxon>
        <taxon>Brassicaceae</taxon>
        <taxon>Coluteocarpeae</taxon>
        <taxon>Microthlaspi</taxon>
    </lineage>
</organism>
<sequence length="124" mass="13994">MSNRIPQSHGHGQVKLGPSGPGLLAFFGCFGFLAWRLVELRVMDKRSEEYGRRKQLIRERHAIVSVMNSIYSHGVGLGFGVGLARVCAGPKNTRGWVIKEDWEKQERELEETEALLKELRKSSS</sequence>
<dbReference type="Proteomes" id="UP000467841">
    <property type="component" value="Unassembled WGS sequence"/>
</dbReference>
<evidence type="ECO:0000313" key="3">
    <source>
        <dbReference type="Proteomes" id="UP000467841"/>
    </source>
</evidence>
<reference evidence="2" key="1">
    <citation type="submission" date="2020-01" db="EMBL/GenBank/DDBJ databases">
        <authorList>
            <person name="Mishra B."/>
        </authorList>
    </citation>
    <scope>NUCLEOTIDE SEQUENCE [LARGE SCALE GENOMIC DNA]</scope>
</reference>
<gene>
    <name evidence="2" type="ORF">MERR_LOCUS3071</name>
</gene>
<keyword evidence="1" id="KW-0812">Transmembrane</keyword>
<dbReference type="AlphaFoldDB" id="A0A6D2HQZ7"/>
<feature type="transmembrane region" description="Helical" evidence="1">
    <location>
        <begin position="20"/>
        <end position="38"/>
    </location>
</feature>
<keyword evidence="3" id="KW-1185">Reference proteome</keyword>
<dbReference type="EMBL" id="CACVBM020000210">
    <property type="protein sequence ID" value="CAA7015836.1"/>
    <property type="molecule type" value="Genomic_DNA"/>
</dbReference>
<evidence type="ECO:0000256" key="1">
    <source>
        <dbReference type="SAM" id="Phobius"/>
    </source>
</evidence>
<protein>
    <submittedName>
        <fullName evidence="2">Uncharacterized protein</fullName>
    </submittedName>
</protein>
<proteinExistence type="predicted"/>
<name>A0A6D2HQZ7_9BRAS</name>